<keyword evidence="1" id="KW-1133">Transmembrane helix</keyword>
<evidence type="ECO:0000256" key="1">
    <source>
        <dbReference type="SAM" id="Phobius"/>
    </source>
</evidence>
<keyword evidence="1" id="KW-0812">Transmembrane</keyword>
<name>A0A9P5VJM8_9FUNG</name>
<reference evidence="2" key="1">
    <citation type="journal article" date="2020" name="Fungal Divers.">
        <title>Resolving the Mortierellaceae phylogeny through synthesis of multi-gene phylogenetics and phylogenomics.</title>
        <authorList>
            <person name="Vandepol N."/>
            <person name="Liber J."/>
            <person name="Desiro A."/>
            <person name="Na H."/>
            <person name="Kennedy M."/>
            <person name="Barry K."/>
            <person name="Grigoriev I.V."/>
            <person name="Miller A.N."/>
            <person name="O'Donnell K."/>
            <person name="Stajich J.E."/>
            <person name="Bonito G."/>
        </authorList>
    </citation>
    <scope>NUCLEOTIDE SEQUENCE</scope>
    <source>
        <strain evidence="2">NVP1</strain>
    </source>
</reference>
<dbReference type="AlphaFoldDB" id="A0A9P5VJM8"/>
<dbReference type="Proteomes" id="UP000696485">
    <property type="component" value="Unassembled WGS sequence"/>
</dbReference>
<keyword evidence="1" id="KW-0472">Membrane</keyword>
<dbReference type="EMBL" id="JAAAUY010000629">
    <property type="protein sequence ID" value="KAF9327783.1"/>
    <property type="molecule type" value="Genomic_DNA"/>
</dbReference>
<gene>
    <name evidence="2" type="ORF">BG006_008953</name>
</gene>
<proteinExistence type="predicted"/>
<organism evidence="2 3">
    <name type="scientific">Podila minutissima</name>
    <dbReference type="NCBI Taxonomy" id="64525"/>
    <lineage>
        <taxon>Eukaryota</taxon>
        <taxon>Fungi</taxon>
        <taxon>Fungi incertae sedis</taxon>
        <taxon>Mucoromycota</taxon>
        <taxon>Mortierellomycotina</taxon>
        <taxon>Mortierellomycetes</taxon>
        <taxon>Mortierellales</taxon>
        <taxon>Mortierellaceae</taxon>
        <taxon>Podila</taxon>
    </lineage>
</organism>
<evidence type="ECO:0000313" key="2">
    <source>
        <dbReference type="EMBL" id="KAF9327783.1"/>
    </source>
</evidence>
<evidence type="ECO:0000313" key="3">
    <source>
        <dbReference type="Proteomes" id="UP000696485"/>
    </source>
</evidence>
<protein>
    <submittedName>
        <fullName evidence="2">Uncharacterized protein</fullName>
    </submittedName>
</protein>
<accession>A0A9P5VJM8</accession>
<keyword evidence="3" id="KW-1185">Reference proteome</keyword>
<sequence length="160" mass="18607">MVLTPTWHLIANQGLQLNQRTKWTLLNMDSTRPTATAWPSNNNFTFQDTHISINSHRPLQKRYGIVVTTTYRTILTNTPAFINMLILMLTTIITTQYMFTRCHILEATTTFTRILPTHMPILTSALKLLIITTTINMSIITTRPQERHLRFPTCHDRWVL</sequence>
<feature type="transmembrane region" description="Helical" evidence="1">
    <location>
        <begin position="119"/>
        <end position="140"/>
    </location>
</feature>
<feature type="transmembrane region" description="Helical" evidence="1">
    <location>
        <begin position="80"/>
        <end position="99"/>
    </location>
</feature>
<comment type="caution">
    <text evidence="2">The sequence shown here is derived from an EMBL/GenBank/DDBJ whole genome shotgun (WGS) entry which is preliminary data.</text>
</comment>